<comment type="caution">
    <text evidence="2">The sequence shown here is derived from an EMBL/GenBank/DDBJ whole genome shotgun (WGS) entry which is preliminary data.</text>
</comment>
<name>A0AA36DBI1_9BILA</name>
<feature type="non-terminal residue" evidence="2">
    <location>
        <position position="1"/>
    </location>
</feature>
<feature type="signal peptide" evidence="1">
    <location>
        <begin position="1"/>
        <end position="19"/>
    </location>
</feature>
<dbReference type="Proteomes" id="UP001177023">
    <property type="component" value="Unassembled WGS sequence"/>
</dbReference>
<evidence type="ECO:0000313" key="3">
    <source>
        <dbReference type="Proteomes" id="UP001177023"/>
    </source>
</evidence>
<sequence length="95" mass="10300">MNSTLTVALLLVAVCGILAQKNIMKQAVGPCIDDACPMPAHTCYYGQCVPTSLKVKMQLPKKAEAIGPCLNGLCPTPKSYCYKSECYPEPKNLYD</sequence>
<evidence type="ECO:0000256" key="1">
    <source>
        <dbReference type="SAM" id="SignalP"/>
    </source>
</evidence>
<reference evidence="2" key="1">
    <citation type="submission" date="2023-06" db="EMBL/GenBank/DDBJ databases">
        <authorList>
            <person name="Delattre M."/>
        </authorList>
    </citation>
    <scope>NUCLEOTIDE SEQUENCE</scope>
    <source>
        <strain evidence="2">AF72</strain>
    </source>
</reference>
<keyword evidence="1" id="KW-0732">Signal</keyword>
<protein>
    <submittedName>
        <fullName evidence="2">Uncharacterized protein</fullName>
    </submittedName>
</protein>
<dbReference type="AlphaFoldDB" id="A0AA36DBI1"/>
<accession>A0AA36DBI1</accession>
<organism evidence="2 3">
    <name type="scientific">Mesorhabditis spiculigera</name>
    <dbReference type="NCBI Taxonomy" id="96644"/>
    <lineage>
        <taxon>Eukaryota</taxon>
        <taxon>Metazoa</taxon>
        <taxon>Ecdysozoa</taxon>
        <taxon>Nematoda</taxon>
        <taxon>Chromadorea</taxon>
        <taxon>Rhabditida</taxon>
        <taxon>Rhabditina</taxon>
        <taxon>Rhabditomorpha</taxon>
        <taxon>Rhabditoidea</taxon>
        <taxon>Rhabditidae</taxon>
        <taxon>Mesorhabditinae</taxon>
        <taxon>Mesorhabditis</taxon>
    </lineage>
</organism>
<keyword evidence="3" id="KW-1185">Reference proteome</keyword>
<dbReference type="EMBL" id="CATQJA010002665">
    <property type="protein sequence ID" value="CAJ0583330.1"/>
    <property type="molecule type" value="Genomic_DNA"/>
</dbReference>
<proteinExistence type="predicted"/>
<gene>
    <name evidence="2" type="ORF">MSPICULIGERA_LOCUS21417</name>
</gene>
<evidence type="ECO:0000313" key="2">
    <source>
        <dbReference type="EMBL" id="CAJ0583330.1"/>
    </source>
</evidence>
<feature type="chain" id="PRO_5041318828" evidence="1">
    <location>
        <begin position="20"/>
        <end position="95"/>
    </location>
</feature>